<dbReference type="AlphaFoldDB" id="A0A7Y9F3S8"/>
<keyword evidence="3" id="KW-1185">Reference proteome</keyword>
<dbReference type="RefSeq" id="WP_179616586.1">
    <property type="nucleotide sequence ID" value="NZ_CP059163.1"/>
</dbReference>
<evidence type="ECO:0000313" key="2">
    <source>
        <dbReference type="EMBL" id="NYD59083.1"/>
    </source>
</evidence>
<feature type="compositionally biased region" description="Low complexity" evidence="1">
    <location>
        <begin position="84"/>
        <end position="98"/>
    </location>
</feature>
<feature type="region of interest" description="Disordered" evidence="1">
    <location>
        <begin position="59"/>
        <end position="214"/>
    </location>
</feature>
<protein>
    <submittedName>
        <fullName evidence="2">Uncharacterized protein</fullName>
    </submittedName>
</protein>
<feature type="compositionally biased region" description="Basic residues" evidence="1">
    <location>
        <begin position="125"/>
        <end position="147"/>
    </location>
</feature>
<evidence type="ECO:0000313" key="3">
    <source>
        <dbReference type="Proteomes" id="UP000516957"/>
    </source>
</evidence>
<dbReference type="Proteomes" id="UP000516957">
    <property type="component" value="Unassembled WGS sequence"/>
</dbReference>
<gene>
    <name evidence="2" type="ORF">BKA08_003321</name>
</gene>
<reference evidence="2 3" key="1">
    <citation type="submission" date="2020-07" db="EMBL/GenBank/DDBJ databases">
        <title>Sequencing the genomes of 1000 actinobacteria strains.</title>
        <authorList>
            <person name="Klenk H.-P."/>
        </authorList>
    </citation>
    <scope>NUCLEOTIDE SEQUENCE [LARGE SCALE GENOMIC DNA]</scope>
    <source>
        <strain evidence="2 3">DSM 18965</strain>
    </source>
</reference>
<sequence>MPTPLSKIPVVGPVAEVATDLAVGVAKLPAAAADKAATQVRSGVTLGRLAVEGTARSLVGKVTGRSGAPEAPAKAPTPAPAPAAPVTETSTEPSTEPVTDIDAGAADVEVDATPADVAAFAGKKSPARKTAAKKAAPKKAAAKKAAAKKPAPTKTADQVPLKSEPTPSSAAPPEPEGPEQLELPADAGTEPLVDTATAKQVASESETLQQASDS</sequence>
<comment type="caution">
    <text evidence="2">The sequence shown here is derived from an EMBL/GenBank/DDBJ whole genome shotgun (WGS) entry which is preliminary data.</text>
</comment>
<organism evidence="2 3">
    <name type="scientific">Nocardioides marinisabuli</name>
    <dbReference type="NCBI Taxonomy" id="419476"/>
    <lineage>
        <taxon>Bacteria</taxon>
        <taxon>Bacillati</taxon>
        <taxon>Actinomycetota</taxon>
        <taxon>Actinomycetes</taxon>
        <taxon>Propionibacteriales</taxon>
        <taxon>Nocardioidaceae</taxon>
        <taxon>Nocardioides</taxon>
    </lineage>
</organism>
<proteinExistence type="predicted"/>
<name>A0A7Y9F3S8_9ACTN</name>
<evidence type="ECO:0000256" key="1">
    <source>
        <dbReference type="SAM" id="MobiDB-lite"/>
    </source>
</evidence>
<dbReference type="EMBL" id="JACCBE010000001">
    <property type="protein sequence ID" value="NYD59083.1"/>
    <property type="molecule type" value="Genomic_DNA"/>
</dbReference>
<feature type="compositionally biased region" description="Polar residues" evidence="1">
    <location>
        <begin position="197"/>
        <end position="214"/>
    </location>
</feature>
<accession>A0A7Y9F3S8</accession>